<sequence>MSKPLPMSDTLLIVSLGELGTNVLEAVGRSGLFERIVVASRSADKALGRINNALIGCGIDGHFPHFEALGFDFNDAACVGALRALRPDVIFSAPTLKPWWQVGGLDGVKESLAASVPFGGYVSLQLAPMAMFRERYAEAGIAARWIAASFPDVINPSLARSGPGPACGIGNVREPIAKIQASVGRKRGIAPARVSVRLVAQHAFEYGVFHPSPPADLPPYLLSVTVDGEDLTPLGHSALREPFPFPYDLHFNRVTASAALDGMRALISPEPMRTHLPGVLGLVGGYPVLVEGGDIRLDLAPGWTEAEAIAANEASLPWDGIERIEADGTIVFTAETVKALHALTGTAIESAHPRNAAEQARLILAALD</sequence>
<evidence type="ECO:0000313" key="2">
    <source>
        <dbReference type="Proteomes" id="UP000298781"/>
    </source>
</evidence>
<dbReference type="AlphaFoldDB" id="A0A4D7B381"/>
<dbReference type="OrthoDB" id="9033521at2"/>
<name>A0A4D7B381_9HYPH</name>
<protein>
    <recommendedName>
        <fullName evidence="3">Saccharopine dehydrogenase NADP binding domain-containing protein</fullName>
    </recommendedName>
</protein>
<evidence type="ECO:0000313" key="1">
    <source>
        <dbReference type="EMBL" id="QCI64540.1"/>
    </source>
</evidence>
<reference evidence="1 2" key="1">
    <citation type="submission" date="2019-04" db="EMBL/GenBank/DDBJ databases">
        <title>Phreatobacter aquaticus sp. nov.</title>
        <authorList>
            <person name="Choi A."/>
        </authorList>
    </citation>
    <scope>NUCLEOTIDE SEQUENCE [LARGE SCALE GENOMIC DNA]</scope>
    <source>
        <strain evidence="1 2">KCTC 52518</strain>
    </source>
</reference>
<dbReference type="RefSeq" id="WP_136959993.1">
    <property type="nucleotide sequence ID" value="NZ_CP039690.1"/>
</dbReference>
<evidence type="ECO:0008006" key="3">
    <source>
        <dbReference type="Google" id="ProtNLM"/>
    </source>
</evidence>
<gene>
    <name evidence="1" type="ORF">E8M01_10035</name>
</gene>
<organism evidence="1 2">
    <name type="scientific">Phreatobacter stygius</name>
    <dbReference type="NCBI Taxonomy" id="1940610"/>
    <lineage>
        <taxon>Bacteria</taxon>
        <taxon>Pseudomonadati</taxon>
        <taxon>Pseudomonadota</taxon>
        <taxon>Alphaproteobacteria</taxon>
        <taxon>Hyphomicrobiales</taxon>
        <taxon>Phreatobacteraceae</taxon>
        <taxon>Phreatobacter</taxon>
    </lineage>
</organism>
<dbReference type="EMBL" id="CP039690">
    <property type="protein sequence ID" value="QCI64540.1"/>
    <property type="molecule type" value="Genomic_DNA"/>
</dbReference>
<accession>A0A4D7B381</accession>
<dbReference type="KEGG" id="pstg:E8M01_10035"/>
<keyword evidence="2" id="KW-1185">Reference proteome</keyword>
<proteinExistence type="predicted"/>
<dbReference type="Proteomes" id="UP000298781">
    <property type="component" value="Chromosome"/>
</dbReference>